<name>B3VMZ8_FUCSE</name>
<feature type="domain" description="SHSP" evidence="5">
    <location>
        <begin position="57"/>
        <end position="177"/>
    </location>
</feature>
<evidence type="ECO:0000256" key="4">
    <source>
        <dbReference type="SAM" id="MobiDB-lite"/>
    </source>
</evidence>
<dbReference type="Gene3D" id="2.60.40.790">
    <property type="match status" value="1"/>
</dbReference>
<dbReference type="InterPro" id="IPR002068">
    <property type="entry name" value="A-crystallin/Hsp20_dom"/>
</dbReference>
<evidence type="ECO:0000259" key="5">
    <source>
        <dbReference type="PROSITE" id="PS01031"/>
    </source>
</evidence>
<protein>
    <submittedName>
        <fullName evidence="6">Heat shock protein 20</fullName>
    </submittedName>
</protein>
<dbReference type="CDD" id="cd06464">
    <property type="entry name" value="ACD_sHsps-like"/>
    <property type="match status" value="1"/>
</dbReference>
<dbReference type="PANTHER" id="PTHR11527">
    <property type="entry name" value="HEAT-SHOCK PROTEIN 20 FAMILY MEMBER"/>
    <property type="match status" value="1"/>
</dbReference>
<sequence>MSLSRAGSIDPFRRAMHDVFDSMERDLMAPSGMSSRFHTMDFPGSSVALVSAVPSMGVEGGLGMNLDFHETNKGYELSADLPGMKKEDIKVDIDSESGVLTVTGERKQEREEKSEGDNEQRKYHFLERSYGKTTRSVRLPDTAATSKASAEYVNGVLKINFPKREPPSARRLQIPIGDGEGAAPSEN</sequence>
<dbReference type="InterPro" id="IPR031107">
    <property type="entry name" value="Small_HSP"/>
</dbReference>
<comment type="similarity">
    <text evidence="2 3">Belongs to the small heat shock protein (HSP20) family.</text>
</comment>
<dbReference type="AlphaFoldDB" id="B3VMZ8"/>
<feature type="region of interest" description="Disordered" evidence="4">
    <location>
        <begin position="100"/>
        <end position="121"/>
    </location>
</feature>
<feature type="region of interest" description="Disordered" evidence="4">
    <location>
        <begin position="162"/>
        <end position="187"/>
    </location>
</feature>
<evidence type="ECO:0000256" key="1">
    <source>
        <dbReference type="ARBA" id="ARBA00023016"/>
    </source>
</evidence>
<dbReference type="SUPFAM" id="SSF49764">
    <property type="entry name" value="HSP20-like chaperones"/>
    <property type="match status" value="1"/>
</dbReference>
<dbReference type="EMBL" id="EU780018">
    <property type="protein sequence ID" value="ACF06186.1"/>
    <property type="molecule type" value="mRNA"/>
</dbReference>
<evidence type="ECO:0000256" key="2">
    <source>
        <dbReference type="PROSITE-ProRule" id="PRU00285"/>
    </source>
</evidence>
<accession>B3VMZ8</accession>
<feature type="compositionally biased region" description="Basic and acidic residues" evidence="4">
    <location>
        <begin position="104"/>
        <end position="121"/>
    </location>
</feature>
<dbReference type="PROSITE" id="PS01031">
    <property type="entry name" value="SHSP"/>
    <property type="match status" value="1"/>
</dbReference>
<dbReference type="InterPro" id="IPR008978">
    <property type="entry name" value="HSP20-like_chaperone"/>
</dbReference>
<gene>
    <name evidence="6" type="primary">Hsp20</name>
</gene>
<evidence type="ECO:0000256" key="3">
    <source>
        <dbReference type="RuleBase" id="RU003616"/>
    </source>
</evidence>
<proteinExistence type="evidence at transcript level"/>
<reference evidence="6" key="1">
    <citation type="journal article" date="2010" name="Mar. Biol.">
        <title>Functional divergence in heat shock response following rapid speciation of Fucus spp. in the Baltic Sea.</title>
        <authorList>
            <person name="Lago-Leston A."/>
            <person name="Mota C."/>
            <person name="Kautsky L."/>
            <person name="Pearson G.A."/>
        </authorList>
    </citation>
    <scope>NUCLEOTIDE SEQUENCE</scope>
    <source>
        <strain evidence="6">Fse_00558</strain>
    </source>
</reference>
<evidence type="ECO:0000313" key="6">
    <source>
        <dbReference type="EMBL" id="ACF06186.1"/>
    </source>
</evidence>
<keyword evidence="1 6" id="KW-0346">Stress response</keyword>
<organism evidence="6">
    <name type="scientific">Fucus serratus</name>
    <name type="common">Toothed wrack</name>
    <dbReference type="NCBI Taxonomy" id="87148"/>
    <lineage>
        <taxon>Eukaryota</taxon>
        <taxon>Sar</taxon>
        <taxon>Stramenopiles</taxon>
        <taxon>Ochrophyta</taxon>
        <taxon>PX clade</taxon>
        <taxon>Phaeophyceae</taxon>
        <taxon>Fucales</taxon>
        <taxon>Fucaceae</taxon>
        <taxon>Fucus</taxon>
    </lineage>
</organism>
<dbReference type="Pfam" id="PF00011">
    <property type="entry name" value="HSP20"/>
    <property type="match status" value="1"/>
</dbReference>